<evidence type="ECO:0000313" key="2">
    <source>
        <dbReference type="Proteomes" id="UP001152622"/>
    </source>
</evidence>
<name>A0A9Q1ECV2_SYNKA</name>
<feature type="non-terminal residue" evidence="1">
    <location>
        <position position="1"/>
    </location>
</feature>
<keyword evidence="2" id="KW-1185">Reference proteome</keyword>
<dbReference type="Proteomes" id="UP001152622">
    <property type="component" value="Chromosome 19"/>
</dbReference>
<dbReference type="AlphaFoldDB" id="A0A9Q1ECV2"/>
<comment type="caution">
    <text evidence="1">The sequence shown here is derived from an EMBL/GenBank/DDBJ whole genome shotgun (WGS) entry which is preliminary data.</text>
</comment>
<protein>
    <submittedName>
        <fullName evidence="1">Uncharacterized protein</fullName>
    </submittedName>
</protein>
<proteinExistence type="predicted"/>
<sequence>GRHIGFCNFGDRSKRLRPFHVIEFSGSDQKKSHHSFQEKSQDQKCTIVMVDDSTEGAASPDAFYKWT</sequence>
<evidence type="ECO:0000313" key="1">
    <source>
        <dbReference type="EMBL" id="KAJ8336460.1"/>
    </source>
</evidence>
<dbReference type="EMBL" id="JAINUF010000019">
    <property type="protein sequence ID" value="KAJ8336460.1"/>
    <property type="molecule type" value="Genomic_DNA"/>
</dbReference>
<gene>
    <name evidence="1" type="ORF">SKAU_G00376800</name>
</gene>
<accession>A0A9Q1ECV2</accession>
<organism evidence="1 2">
    <name type="scientific">Synaphobranchus kaupii</name>
    <name type="common">Kaup's arrowtooth eel</name>
    <dbReference type="NCBI Taxonomy" id="118154"/>
    <lineage>
        <taxon>Eukaryota</taxon>
        <taxon>Metazoa</taxon>
        <taxon>Chordata</taxon>
        <taxon>Craniata</taxon>
        <taxon>Vertebrata</taxon>
        <taxon>Euteleostomi</taxon>
        <taxon>Actinopterygii</taxon>
        <taxon>Neopterygii</taxon>
        <taxon>Teleostei</taxon>
        <taxon>Anguilliformes</taxon>
        <taxon>Synaphobranchidae</taxon>
        <taxon>Synaphobranchus</taxon>
    </lineage>
</organism>
<reference evidence="1" key="1">
    <citation type="journal article" date="2023" name="Science">
        <title>Genome structures resolve the early diversification of teleost fishes.</title>
        <authorList>
            <person name="Parey E."/>
            <person name="Louis A."/>
            <person name="Montfort J."/>
            <person name="Bouchez O."/>
            <person name="Roques C."/>
            <person name="Iampietro C."/>
            <person name="Lluch J."/>
            <person name="Castinel A."/>
            <person name="Donnadieu C."/>
            <person name="Desvignes T."/>
            <person name="Floi Bucao C."/>
            <person name="Jouanno E."/>
            <person name="Wen M."/>
            <person name="Mejri S."/>
            <person name="Dirks R."/>
            <person name="Jansen H."/>
            <person name="Henkel C."/>
            <person name="Chen W.J."/>
            <person name="Zahm M."/>
            <person name="Cabau C."/>
            <person name="Klopp C."/>
            <person name="Thompson A.W."/>
            <person name="Robinson-Rechavi M."/>
            <person name="Braasch I."/>
            <person name="Lecointre G."/>
            <person name="Bobe J."/>
            <person name="Postlethwait J.H."/>
            <person name="Berthelot C."/>
            <person name="Roest Crollius H."/>
            <person name="Guiguen Y."/>
        </authorList>
    </citation>
    <scope>NUCLEOTIDE SEQUENCE</scope>
    <source>
        <strain evidence="1">WJC10195</strain>
    </source>
</reference>